<proteinExistence type="predicted"/>
<feature type="non-terminal residue" evidence="2">
    <location>
        <position position="397"/>
    </location>
</feature>
<protein>
    <submittedName>
        <fullName evidence="2">1491_t:CDS:1</fullName>
    </submittedName>
</protein>
<keyword evidence="3" id="KW-1185">Reference proteome</keyword>
<dbReference type="EMBL" id="CAJVQB010048260">
    <property type="protein sequence ID" value="CAG8833898.1"/>
    <property type="molecule type" value="Genomic_DNA"/>
</dbReference>
<feature type="non-terminal residue" evidence="2">
    <location>
        <position position="1"/>
    </location>
</feature>
<reference evidence="2 3" key="1">
    <citation type="submission" date="2021-06" db="EMBL/GenBank/DDBJ databases">
        <authorList>
            <person name="Kallberg Y."/>
            <person name="Tangrot J."/>
            <person name="Rosling A."/>
        </authorList>
    </citation>
    <scope>NUCLEOTIDE SEQUENCE [LARGE SCALE GENOMIC DNA]</scope>
    <source>
        <strain evidence="2 3">120-4 pot B 10/14</strain>
    </source>
</reference>
<feature type="region of interest" description="Disordered" evidence="1">
    <location>
        <begin position="210"/>
        <end position="230"/>
    </location>
</feature>
<comment type="caution">
    <text evidence="2">The sequence shown here is derived from an EMBL/GenBank/DDBJ whole genome shotgun (WGS) entry which is preliminary data.</text>
</comment>
<name>A0ABN7WJH7_GIGMA</name>
<sequence length="397" mass="43767">LLSNPSVLQQALSAITPNSQSIAAPTSSEFTQTTSALSNAIIGVVNTSFLRDSAQNPITKEEWKQWKKTKKSEEDWRDFLHLPHDTYWTYQAMETVRKNKIKDACAQGIAPSTKRKNVILPTSRFKKTTVQLSETNSNIAEVDDKIDNSLIASNKNDSPSHYSITYNNTNIPKSPTITPYIMRSSKSSKIPVQSSATGSNSINVRSFELNSDDDNISEPSTAMPHTIRSSRSSKVLTKKLLATSSKAIEVDDSSDYNDTSELSNVTSHKIKLSTPSRIPTRLSTTSSNTIKAGNYDINDDNDTSEFFTVSLLARRSLRSSNSAQLSASSKTIRVNNLTVNNDNDIFESSITTSRAMRSSRSSKISIWSSANSNRVEINDTQSFGLPLSPVEQNGNYI</sequence>
<evidence type="ECO:0000256" key="1">
    <source>
        <dbReference type="SAM" id="MobiDB-lite"/>
    </source>
</evidence>
<evidence type="ECO:0000313" key="2">
    <source>
        <dbReference type="EMBL" id="CAG8833898.1"/>
    </source>
</evidence>
<dbReference type="Proteomes" id="UP000789901">
    <property type="component" value="Unassembled WGS sequence"/>
</dbReference>
<accession>A0ABN7WJH7</accession>
<organism evidence="2 3">
    <name type="scientific">Gigaspora margarita</name>
    <dbReference type="NCBI Taxonomy" id="4874"/>
    <lineage>
        <taxon>Eukaryota</taxon>
        <taxon>Fungi</taxon>
        <taxon>Fungi incertae sedis</taxon>
        <taxon>Mucoromycota</taxon>
        <taxon>Glomeromycotina</taxon>
        <taxon>Glomeromycetes</taxon>
        <taxon>Diversisporales</taxon>
        <taxon>Gigasporaceae</taxon>
        <taxon>Gigaspora</taxon>
    </lineage>
</organism>
<evidence type="ECO:0000313" key="3">
    <source>
        <dbReference type="Proteomes" id="UP000789901"/>
    </source>
</evidence>
<gene>
    <name evidence="2" type="ORF">GMARGA_LOCUS31779</name>
</gene>